<evidence type="ECO:0000313" key="2">
    <source>
        <dbReference type="EMBL" id="KRK94492.1"/>
    </source>
</evidence>
<keyword evidence="3" id="KW-1185">Reference proteome</keyword>
<dbReference type="PATRIC" id="fig|1423715.3.peg.474"/>
<dbReference type="STRING" id="1423715.FD25_GL000457"/>
<keyword evidence="1" id="KW-0472">Membrane</keyword>
<sequence>MVLKFMGTVLVAVLGGAFTWVTIMACEKFARRLIAQRELDPNSLGALLLTIGLIGLDGAVLILAALGLWALNAESFSWAQRTRNVYLAVGIGGTSAVITIGILYQTLRQLWGYLRTDGQ</sequence>
<reference evidence="2 3" key="1">
    <citation type="journal article" date="2015" name="Genome Announc.">
        <title>Expanding the biotechnology potential of lactobacilli through comparative genomics of 213 strains and associated genera.</title>
        <authorList>
            <person name="Sun Z."/>
            <person name="Harris H.M."/>
            <person name="McCann A."/>
            <person name="Guo C."/>
            <person name="Argimon S."/>
            <person name="Zhang W."/>
            <person name="Yang X."/>
            <person name="Jeffery I.B."/>
            <person name="Cooney J.C."/>
            <person name="Kagawa T.F."/>
            <person name="Liu W."/>
            <person name="Song Y."/>
            <person name="Salvetti E."/>
            <person name="Wrobel A."/>
            <person name="Rasinkangas P."/>
            <person name="Parkhill J."/>
            <person name="Rea M.C."/>
            <person name="O'Sullivan O."/>
            <person name="Ritari J."/>
            <person name="Douillard F.P."/>
            <person name="Paul Ross R."/>
            <person name="Yang R."/>
            <person name="Briner A.E."/>
            <person name="Felis G.E."/>
            <person name="de Vos W.M."/>
            <person name="Barrangou R."/>
            <person name="Klaenhammer T.R."/>
            <person name="Caufield P.W."/>
            <person name="Cui Y."/>
            <person name="Zhang H."/>
            <person name="O'Toole P.W."/>
        </authorList>
    </citation>
    <scope>NUCLEOTIDE SEQUENCE [LARGE SCALE GENOMIC DNA]</scope>
    <source>
        <strain evidence="2 3">DSM 19394</strain>
    </source>
</reference>
<gene>
    <name evidence="2" type="ORF">FD25_GL000457</name>
</gene>
<name>A0A0R1LFD5_9LACO</name>
<evidence type="ECO:0000256" key="1">
    <source>
        <dbReference type="SAM" id="Phobius"/>
    </source>
</evidence>
<feature type="transmembrane region" description="Helical" evidence="1">
    <location>
        <begin position="83"/>
        <end position="104"/>
    </location>
</feature>
<dbReference type="Proteomes" id="UP000051955">
    <property type="component" value="Unassembled WGS sequence"/>
</dbReference>
<proteinExistence type="predicted"/>
<organism evidence="2 3">
    <name type="scientific">Levilactobacillus acidifarinae DSM 19394 = JCM 15949</name>
    <dbReference type="NCBI Taxonomy" id="1423715"/>
    <lineage>
        <taxon>Bacteria</taxon>
        <taxon>Bacillati</taxon>
        <taxon>Bacillota</taxon>
        <taxon>Bacilli</taxon>
        <taxon>Lactobacillales</taxon>
        <taxon>Lactobacillaceae</taxon>
        <taxon>Levilactobacillus</taxon>
    </lineage>
</organism>
<evidence type="ECO:0000313" key="3">
    <source>
        <dbReference type="Proteomes" id="UP000051955"/>
    </source>
</evidence>
<dbReference type="PROSITE" id="PS51257">
    <property type="entry name" value="PROKAR_LIPOPROTEIN"/>
    <property type="match status" value="1"/>
</dbReference>
<dbReference type="AlphaFoldDB" id="A0A0R1LFD5"/>
<dbReference type="RefSeq" id="WP_057803482.1">
    <property type="nucleotide sequence ID" value="NZ_AZDV01000026.1"/>
</dbReference>
<comment type="caution">
    <text evidence="2">The sequence shown here is derived from an EMBL/GenBank/DDBJ whole genome shotgun (WGS) entry which is preliminary data.</text>
</comment>
<dbReference type="EMBL" id="AZDV01000026">
    <property type="protein sequence ID" value="KRK94492.1"/>
    <property type="molecule type" value="Genomic_DNA"/>
</dbReference>
<dbReference type="OrthoDB" id="9933424at2"/>
<feature type="transmembrane region" description="Helical" evidence="1">
    <location>
        <begin position="47"/>
        <end position="71"/>
    </location>
</feature>
<keyword evidence="1" id="KW-1133">Transmembrane helix</keyword>
<accession>A0A0R1LFD5</accession>
<feature type="transmembrane region" description="Helical" evidence="1">
    <location>
        <begin position="6"/>
        <end position="26"/>
    </location>
</feature>
<keyword evidence="1" id="KW-0812">Transmembrane</keyword>
<protein>
    <submittedName>
        <fullName evidence="2">Uncharacterized protein</fullName>
    </submittedName>
</protein>